<organism evidence="2 3">
    <name type="scientific">Fusarium venenatum</name>
    <dbReference type="NCBI Taxonomy" id="56646"/>
    <lineage>
        <taxon>Eukaryota</taxon>
        <taxon>Fungi</taxon>
        <taxon>Dikarya</taxon>
        <taxon>Ascomycota</taxon>
        <taxon>Pezizomycotina</taxon>
        <taxon>Sordariomycetes</taxon>
        <taxon>Hypocreomycetidae</taxon>
        <taxon>Hypocreales</taxon>
        <taxon>Nectriaceae</taxon>
        <taxon>Fusarium</taxon>
    </lineage>
</organism>
<dbReference type="Proteomes" id="UP000245910">
    <property type="component" value="Chromosome IIII"/>
</dbReference>
<evidence type="ECO:0000313" key="3">
    <source>
        <dbReference type="Proteomes" id="UP000245910"/>
    </source>
</evidence>
<protein>
    <submittedName>
        <fullName evidence="2">Uncharacterized protein</fullName>
    </submittedName>
</protein>
<evidence type="ECO:0000313" key="2">
    <source>
        <dbReference type="EMBL" id="CEI41096.1"/>
    </source>
</evidence>
<proteinExistence type="predicted"/>
<name>A0A2L2T967_9HYPO</name>
<sequence length="188" mass="20825">MESVPSPDAGNRNGRDHRSGAKHWLPVLQPLEPRQAILVESLPLWEERGLAELSESQCALQLLTIQHLIFPSLLILCSITQQQLTHSPGHFIFRIAQHYARVSFQKSDGETSLSGRHESETESPIHGPCLVLCQVKAASTKMAGKYSAVGSFRTRLTVGLLAAFKGWSNGGELTPSRTSSDWPEYYFI</sequence>
<feature type="region of interest" description="Disordered" evidence="1">
    <location>
        <begin position="1"/>
        <end position="24"/>
    </location>
</feature>
<dbReference type="EMBL" id="LN649232">
    <property type="protein sequence ID" value="CEI41096.1"/>
    <property type="molecule type" value="Genomic_DNA"/>
</dbReference>
<keyword evidence="3" id="KW-1185">Reference proteome</keyword>
<dbReference type="AlphaFoldDB" id="A0A2L2T967"/>
<evidence type="ECO:0000256" key="1">
    <source>
        <dbReference type="SAM" id="MobiDB-lite"/>
    </source>
</evidence>
<accession>A0A2L2T967</accession>
<reference evidence="3" key="1">
    <citation type="submission" date="2014-10" db="EMBL/GenBank/DDBJ databases">
        <authorList>
            <person name="King R."/>
        </authorList>
    </citation>
    <scope>NUCLEOTIDE SEQUENCE [LARGE SCALE GENOMIC DNA]</scope>
    <source>
        <strain evidence="3">A3/5</strain>
    </source>
</reference>